<dbReference type="PANTHER" id="PTHR32196">
    <property type="entry name" value="ABC TRANSPORTER PERMEASE PROTEIN YPHD-RELATED-RELATED"/>
    <property type="match status" value="1"/>
</dbReference>
<gene>
    <name evidence="7" type="ORF">PNK_1133</name>
</gene>
<protein>
    <submittedName>
        <fullName evidence="7">ABC-type transporter, permease subunit</fullName>
    </submittedName>
</protein>
<keyword evidence="2" id="KW-1003">Cell membrane</keyword>
<feature type="transmembrane region" description="Helical" evidence="6">
    <location>
        <begin position="204"/>
        <end position="224"/>
    </location>
</feature>
<dbReference type="FunCoup" id="A0A0U5JBF4">
    <property type="interactions" value="160"/>
</dbReference>
<keyword evidence="5 6" id="KW-0472">Membrane</keyword>
<reference evidence="8" key="1">
    <citation type="submission" date="2015-09" db="EMBL/GenBank/DDBJ databases">
        <authorList>
            <person name="Bertelli C."/>
        </authorList>
    </citation>
    <scope>NUCLEOTIDE SEQUENCE [LARGE SCALE GENOMIC DNA]</scope>
    <source>
        <strain evidence="8">KNic</strain>
    </source>
</reference>
<dbReference type="GO" id="GO:0005886">
    <property type="term" value="C:plasma membrane"/>
    <property type="evidence" value="ECO:0007669"/>
    <property type="project" value="UniProtKB-SubCell"/>
</dbReference>
<accession>A0A0U5JBF4</accession>
<keyword evidence="8" id="KW-1185">Reference proteome</keyword>
<feature type="transmembrane region" description="Helical" evidence="6">
    <location>
        <begin position="181"/>
        <end position="198"/>
    </location>
</feature>
<feature type="transmembrane region" description="Helical" evidence="6">
    <location>
        <begin position="12"/>
        <end position="28"/>
    </location>
</feature>
<dbReference type="RefSeq" id="WP_059060827.1">
    <property type="nucleotide sequence ID" value="NZ_LN879502.1"/>
</dbReference>
<dbReference type="InterPro" id="IPR001851">
    <property type="entry name" value="ABC_transp_permease"/>
</dbReference>
<dbReference type="Proteomes" id="UP000069902">
    <property type="component" value="Chromosome cPNK"/>
</dbReference>
<evidence type="ECO:0000256" key="3">
    <source>
        <dbReference type="ARBA" id="ARBA00022692"/>
    </source>
</evidence>
<dbReference type="STRING" id="389348.PNK_1133"/>
<dbReference type="KEGG" id="pnl:PNK_1133"/>
<evidence type="ECO:0000256" key="1">
    <source>
        <dbReference type="ARBA" id="ARBA00004651"/>
    </source>
</evidence>
<comment type="subcellular location">
    <subcellularLocation>
        <location evidence="1">Cell membrane</location>
        <topology evidence="1">Multi-pass membrane protein</topology>
    </subcellularLocation>
</comment>
<feature type="transmembrane region" description="Helical" evidence="6">
    <location>
        <begin position="130"/>
        <end position="151"/>
    </location>
</feature>
<evidence type="ECO:0000313" key="8">
    <source>
        <dbReference type="Proteomes" id="UP000069902"/>
    </source>
</evidence>
<evidence type="ECO:0000313" key="7">
    <source>
        <dbReference type="EMBL" id="CUI16750.1"/>
    </source>
</evidence>
<dbReference type="GO" id="GO:0022857">
    <property type="term" value="F:transmembrane transporter activity"/>
    <property type="evidence" value="ECO:0007669"/>
    <property type="project" value="InterPro"/>
</dbReference>
<feature type="transmembrane region" description="Helical" evidence="6">
    <location>
        <begin position="61"/>
        <end position="81"/>
    </location>
</feature>
<name>A0A0U5JBF4_9BACT</name>
<dbReference type="CDD" id="cd06574">
    <property type="entry name" value="TM_PBP1_branched-chain-AA_like"/>
    <property type="match status" value="1"/>
</dbReference>
<evidence type="ECO:0000256" key="2">
    <source>
        <dbReference type="ARBA" id="ARBA00022475"/>
    </source>
</evidence>
<keyword evidence="4 6" id="KW-1133">Transmembrane helix</keyword>
<dbReference type="AlphaFoldDB" id="A0A0U5JBF4"/>
<organism evidence="7 8">
    <name type="scientific">Candidatus Protochlamydia naegleriophila</name>
    <dbReference type="NCBI Taxonomy" id="389348"/>
    <lineage>
        <taxon>Bacteria</taxon>
        <taxon>Pseudomonadati</taxon>
        <taxon>Chlamydiota</taxon>
        <taxon>Chlamydiia</taxon>
        <taxon>Parachlamydiales</taxon>
        <taxon>Parachlamydiaceae</taxon>
        <taxon>Candidatus Protochlamydia</taxon>
    </lineage>
</organism>
<dbReference type="PANTHER" id="PTHR32196:SF69">
    <property type="entry name" value="BRANCHED-CHAIN AMINO ACID TRANSPORT SYSTEM, PERMEASE PROTEIN"/>
    <property type="match status" value="1"/>
</dbReference>
<dbReference type="EMBL" id="LN879502">
    <property type="protein sequence ID" value="CUI16750.1"/>
    <property type="molecule type" value="Genomic_DNA"/>
</dbReference>
<dbReference type="PATRIC" id="fig|389348.3.peg.1250"/>
<feature type="transmembrane region" description="Helical" evidence="6">
    <location>
        <begin position="231"/>
        <end position="254"/>
    </location>
</feature>
<dbReference type="Pfam" id="PF02653">
    <property type="entry name" value="BPD_transp_2"/>
    <property type="match status" value="1"/>
</dbReference>
<proteinExistence type="predicted"/>
<evidence type="ECO:0000256" key="4">
    <source>
        <dbReference type="ARBA" id="ARBA00022989"/>
    </source>
</evidence>
<evidence type="ECO:0000256" key="5">
    <source>
        <dbReference type="ARBA" id="ARBA00023136"/>
    </source>
</evidence>
<dbReference type="InParanoid" id="A0A0U5JBF4"/>
<evidence type="ECO:0000256" key="6">
    <source>
        <dbReference type="SAM" id="Phobius"/>
    </source>
</evidence>
<keyword evidence="3 6" id="KW-0812">Transmembrane</keyword>
<feature type="transmembrane region" description="Helical" evidence="6">
    <location>
        <begin position="90"/>
        <end position="110"/>
    </location>
</feature>
<sequence>MIVLIEMLKEAALQGLIFGLVVMGVYLTSRVIRCDDLSVEGSFGFGGALAAFTLLEGMHPMWTLPISVLAGGCVGTVTGILHTKFKLHHLIAGIVVTTAFYSINLKMAGANVSLMGIETVFDWMPIKGEWGSFLALGAIVLAIFGAVNYFLKTEVGFVIRASGCNPALLASLGKNVQKYKILGFCLAGACSGLAGGLFVQLTTFYSLTGSMGMMMMGLTGLIIAEMFTASFSLALVIGAMICQAFFALTIALGVDPSWNYLIKGVLIVAFLQLSQSPLLASERRFA</sequence>